<reference evidence="9 10" key="1">
    <citation type="submission" date="2015-05" db="EMBL/GenBank/DDBJ databases">
        <title>Genome sequencing and analysis of members of genus Stenotrophomonas.</title>
        <authorList>
            <person name="Patil P.P."/>
            <person name="Midha S."/>
            <person name="Patil P.B."/>
        </authorList>
    </citation>
    <scope>NUCLEOTIDE SEQUENCE [LARGE SCALE GENOMIC DNA]</scope>
    <source>
        <strain evidence="9 10">DSM 24757</strain>
    </source>
</reference>
<dbReference type="STRING" id="336566.ABB30_06985"/>
<dbReference type="InterPro" id="IPR017896">
    <property type="entry name" value="4Fe4S_Fe-S-bd"/>
</dbReference>
<dbReference type="RefSeq" id="WP_057637590.1">
    <property type="nucleotide sequence ID" value="NZ_LDJM01000017.1"/>
</dbReference>
<keyword evidence="5" id="KW-0408">Iron</keyword>
<dbReference type="InterPro" id="IPR051684">
    <property type="entry name" value="Electron_Trans/Redox"/>
</dbReference>
<dbReference type="GO" id="GO:0005886">
    <property type="term" value="C:plasma membrane"/>
    <property type="evidence" value="ECO:0007669"/>
    <property type="project" value="TreeGrafter"/>
</dbReference>
<dbReference type="Pfam" id="PF13746">
    <property type="entry name" value="Fer4_18"/>
    <property type="match status" value="1"/>
</dbReference>
<evidence type="ECO:0000256" key="7">
    <source>
        <dbReference type="SAM" id="Phobius"/>
    </source>
</evidence>
<dbReference type="GO" id="GO:0051539">
    <property type="term" value="F:4 iron, 4 sulfur cluster binding"/>
    <property type="evidence" value="ECO:0007669"/>
    <property type="project" value="UniProtKB-KW"/>
</dbReference>
<keyword evidence="4" id="KW-0249">Electron transport</keyword>
<comment type="caution">
    <text evidence="9">The sequence shown here is derived from an EMBL/GenBank/DDBJ whole genome shotgun (WGS) entry which is preliminary data.</text>
</comment>
<accession>A0A0R0D7L3</accession>
<organism evidence="9 10">
    <name type="scientific">Stenotrophomonas ginsengisoli</name>
    <dbReference type="NCBI Taxonomy" id="336566"/>
    <lineage>
        <taxon>Bacteria</taxon>
        <taxon>Pseudomonadati</taxon>
        <taxon>Pseudomonadota</taxon>
        <taxon>Gammaproteobacteria</taxon>
        <taxon>Lysobacterales</taxon>
        <taxon>Lysobacteraceae</taxon>
        <taxon>Stenotrophomonas</taxon>
    </lineage>
</organism>
<evidence type="ECO:0000256" key="4">
    <source>
        <dbReference type="ARBA" id="ARBA00022982"/>
    </source>
</evidence>
<keyword evidence="7" id="KW-0812">Transmembrane</keyword>
<dbReference type="PATRIC" id="fig|336566.3.peg.741"/>
<evidence type="ECO:0000256" key="2">
    <source>
        <dbReference type="ARBA" id="ARBA00022485"/>
    </source>
</evidence>
<feature type="transmembrane region" description="Helical" evidence="7">
    <location>
        <begin position="119"/>
        <end position="138"/>
    </location>
</feature>
<dbReference type="EMBL" id="LDJM01000017">
    <property type="protein sequence ID" value="KRG77568.1"/>
    <property type="molecule type" value="Genomic_DNA"/>
</dbReference>
<gene>
    <name evidence="9" type="ORF">ABB30_06985</name>
</gene>
<sequence length="344" mass="37520">MGLTLPQPPCATTPALTQRLRRPLAALLLAAFYGLPWLLIQGQPAILLDLAQRRALLLGWQLDTAALPVLLALGACALSLLYLLTHLGGRLWCGLACPQSILGRVHQHLMRAGKPLGNLLWVLLAIWTGISFIGYFTPIRSLLPPAGDGWNAWTVFWAAFYALATWANIHFLRSRLCTELCPFARLQPFIGDAHTPHVRYQLRRGEPRGPRAAGLPGIQARGRALLNRTTAQDYVLRAANPAIAGSWPRFAPDRLGDCLDCGACQQQCPLRLDVRNGFDASCLDCGRCITACDDALARHGLPGGLILHQSQAAADGLPVRYWRRRTMLACVMLVASAVIALIVL</sequence>
<feature type="transmembrane region" description="Helical" evidence="7">
    <location>
        <begin position="24"/>
        <end position="46"/>
    </location>
</feature>
<evidence type="ECO:0000256" key="1">
    <source>
        <dbReference type="ARBA" id="ARBA00022448"/>
    </source>
</evidence>
<evidence type="ECO:0000259" key="8">
    <source>
        <dbReference type="PROSITE" id="PS51379"/>
    </source>
</evidence>
<evidence type="ECO:0000256" key="5">
    <source>
        <dbReference type="ARBA" id="ARBA00023004"/>
    </source>
</evidence>
<feature type="domain" description="4Fe-4S ferredoxin-type" evidence="8">
    <location>
        <begin position="248"/>
        <end position="277"/>
    </location>
</feature>
<dbReference type="GO" id="GO:0046872">
    <property type="term" value="F:metal ion binding"/>
    <property type="evidence" value="ECO:0007669"/>
    <property type="project" value="UniProtKB-KW"/>
</dbReference>
<feature type="transmembrane region" description="Helical" evidence="7">
    <location>
        <begin position="326"/>
        <end position="343"/>
    </location>
</feature>
<keyword evidence="10" id="KW-1185">Reference proteome</keyword>
<feature type="transmembrane region" description="Helical" evidence="7">
    <location>
        <begin position="150"/>
        <end position="169"/>
    </location>
</feature>
<dbReference type="AlphaFoldDB" id="A0A0R0D7L3"/>
<dbReference type="SUPFAM" id="SSF54862">
    <property type="entry name" value="4Fe-4S ferredoxins"/>
    <property type="match status" value="1"/>
</dbReference>
<feature type="transmembrane region" description="Helical" evidence="7">
    <location>
        <begin position="66"/>
        <end position="84"/>
    </location>
</feature>
<keyword evidence="1" id="KW-0813">Transport</keyword>
<proteinExistence type="predicted"/>
<dbReference type="Proteomes" id="UP000050956">
    <property type="component" value="Unassembled WGS sequence"/>
</dbReference>
<dbReference type="OrthoDB" id="9811700at2"/>
<protein>
    <recommendedName>
        <fullName evidence="8">4Fe-4S ferredoxin-type domain-containing protein</fullName>
    </recommendedName>
</protein>
<dbReference type="PROSITE" id="PS00198">
    <property type="entry name" value="4FE4S_FER_1"/>
    <property type="match status" value="1"/>
</dbReference>
<evidence type="ECO:0000313" key="9">
    <source>
        <dbReference type="EMBL" id="KRG77568.1"/>
    </source>
</evidence>
<evidence type="ECO:0000313" key="10">
    <source>
        <dbReference type="Proteomes" id="UP000050956"/>
    </source>
</evidence>
<keyword evidence="6" id="KW-0411">Iron-sulfur</keyword>
<keyword evidence="2" id="KW-0004">4Fe-4S</keyword>
<dbReference type="PANTHER" id="PTHR30176">
    <property type="entry name" value="FERREDOXIN-TYPE PROTEIN NAPH"/>
    <property type="match status" value="1"/>
</dbReference>
<name>A0A0R0D7L3_9GAMM</name>
<dbReference type="PROSITE" id="PS51379">
    <property type="entry name" value="4FE4S_FER_2"/>
    <property type="match status" value="1"/>
</dbReference>
<dbReference type="PANTHER" id="PTHR30176:SF3">
    <property type="entry name" value="FERREDOXIN-TYPE PROTEIN NAPH"/>
    <property type="match status" value="1"/>
</dbReference>
<evidence type="ECO:0000256" key="6">
    <source>
        <dbReference type="ARBA" id="ARBA00023014"/>
    </source>
</evidence>
<keyword evidence="7" id="KW-0472">Membrane</keyword>
<keyword evidence="7" id="KW-1133">Transmembrane helix</keyword>
<dbReference type="InterPro" id="IPR017900">
    <property type="entry name" value="4Fe4S_Fe_S_CS"/>
</dbReference>
<evidence type="ECO:0000256" key="3">
    <source>
        <dbReference type="ARBA" id="ARBA00022723"/>
    </source>
</evidence>
<keyword evidence="3" id="KW-0479">Metal-binding</keyword>